<dbReference type="InterPro" id="IPR035979">
    <property type="entry name" value="RBD_domain_sf"/>
</dbReference>
<dbReference type="PANTHER" id="PTHR32343">
    <property type="entry name" value="SERINE/ARGININE-RICH SPLICING FACTOR"/>
    <property type="match status" value="1"/>
</dbReference>
<feature type="domain" description="RRM" evidence="4">
    <location>
        <begin position="26"/>
        <end position="119"/>
    </location>
</feature>
<dbReference type="InterPro" id="IPR000504">
    <property type="entry name" value="RRM_dom"/>
</dbReference>
<feature type="compositionally biased region" description="Pro residues" evidence="2">
    <location>
        <begin position="345"/>
        <end position="354"/>
    </location>
</feature>
<dbReference type="Gene3D" id="3.30.70.330">
    <property type="match status" value="1"/>
</dbReference>
<accession>A0AAD6K2W0</accession>
<evidence type="ECO:0000313" key="6">
    <source>
        <dbReference type="Proteomes" id="UP001162972"/>
    </source>
</evidence>
<evidence type="ECO:0000259" key="4">
    <source>
        <dbReference type="PROSITE" id="PS50102"/>
    </source>
</evidence>
<comment type="caution">
    <text evidence="5">The sequence shown here is derived from an EMBL/GenBank/DDBJ whole genome shotgun (WGS) entry which is preliminary data.</text>
</comment>
<dbReference type="EMBL" id="JAPFFJ010000012">
    <property type="protein sequence ID" value="KAJ6415518.1"/>
    <property type="molecule type" value="Genomic_DNA"/>
</dbReference>
<dbReference type="InterPro" id="IPR012677">
    <property type="entry name" value="Nucleotide-bd_a/b_plait_sf"/>
</dbReference>
<evidence type="ECO:0000256" key="1">
    <source>
        <dbReference type="PROSITE-ProRule" id="PRU00176"/>
    </source>
</evidence>
<keyword evidence="3" id="KW-0732">Signal</keyword>
<sequence length="354" mass="37821">MSSLQIRCCWFLGFHVNLVGHCFLVKTVKVSNVSLGASEQDLKEFFSFSGDIEYAEMKSENEQSQIAYVTFKDSQGADTAVLLSRVSHSCRDEVSLNLQSTVFSAVDSYTLLSLRSALEGQQFPYVHLRHYFDRLIPITFWSLSDHVHGVIQICGLTCANHKRKADNTISRGGATIVDLPVTVTLDPDYQLPPAALAALSAAENKALSDESALRKAEDVVTGMLAKGFILGKDAINKAKSFDEKHQLTSTASAKVASLDKKIGLTEKISASTTVVGDKGSGSGPEISAAEQKVSSAGSAIMSNRYVFTGAAWVTGAFSKVAKAAGDVHLSESPKASAASEQQLSKPPPAEGLIL</sequence>
<evidence type="ECO:0000313" key="5">
    <source>
        <dbReference type="EMBL" id="KAJ6415518.1"/>
    </source>
</evidence>
<gene>
    <name evidence="5" type="ORF">OIU84_004339</name>
</gene>
<dbReference type="PROSITE" id="PS50102">
    <property type="entry name" value="RRM"/>
    <property type="match status" value="1"/>
</dbReference>
<protein>
    <recommendedName>
        <fullName evidence="4">RRM domain-containing protein</fullName>
    </recommendedName>
</protein>
<dbReference type="GO" id="GO:0003723">
    <property type="term" value="F:RNA binding"/>
    <property type="evidence" value="ECO:0007669"/>
    <property type="project" value="UniProtKB-UniRule"/>
</dbReference>
<reference evidence="5 6" key="1">
    <citation type="journal article" date="2023" name="Int. J. Mol. Sci.">
        <title>De Novo Assembly and Annotation of 11 Diverse Shrub Willow (Salix) Genomes Reveals Novel Gene Organization in Sex-Linked Regions.</title>
        <authorList>
            <person name="Hyden B."/>
            <person name="Feng K."/>
            <person name="Yates T.B."/>
            <person name="Jawdy S."/>
            <person name="Cereghino C."/>
            <person name="Smart L.B."/>
            <person name="Muchero W."/>
        </authorList>
    </citation>
    <scope>NUCLEOTIDE SEQUENCE [LARGE SCALE GENOMIC DNA]</scope>
    <source>
        <tissue evidence="5">Shoot tip</tissue>
    </source>
</reference>
<feature type="signal peptide" evidence="3">
    <location>
        <begin position="1"/>
        <end position="20"/>
    </location>
</feature>
<dbReference type="SMART" id="SM00360">
    <property type="entry name" value="RRM"/>
    <property type="match status" value="1"/>
</dbReference>
<evidence type="ECO:0000256" key="3">
    <source>
        <dbReference type="SAM" id="SignalP"/>
    </source>
</evidence>
<keyword evidence="6" id="KW-1185">Reference proteome</keyword>
<dbReference type="PANTHER" id="PTHR32343:SF10">
    <property type="entry name" value="RNA-BINDING REGION RNP-1 DOMAIN-CONTAINING PROTEIN"/>
    <property type="match status" value="1"/>
</dbReference>
<proteinExistence type="predicted"/>
<keyword evidence="1" id="KW-0694">RNA-binding</keyword>
<organism evidence="5 6">
    <name type="scientific">Salix udensis</name>
    <dbReference type="NCBI Taxonomy" id="889485"/>
    <lineage>
        <taxon>Eukaryota</taxon>
        <taxon>Viridiplantae</taxon>
        <taxon>Streptophyta</taxon>
        <taxon>Embryophyta</taxon>
        <taxon>Tracheophyta</taxon>
        <taxon>Spermatophyta</taxon>
        <taxon>Magnoliopsida</taxon>
        <taxon>eudicotyledons</taxon>
        <taxon>Gunneridae</taxon>
        <taxon>Pentapetalae</taxon>
        <taxon>rosids</taxon>
        <taxon>fabids</taxon>
        <taxon>Malpighiales</taxon>
        <taxon>Salicaceae</taxon>
        <taxon>Saliceae</taxon>
        <taxon>Salix</taxon>
    </lineage>
</organism>
<dbReference type="SUPFAM" id="SSF54928">
    <property type="entry name" value="RNA-binding domain, RBD"/>
    <property type="match status" value="1"/>
</dbReference>
<evidence type="ECO:0000256" key="2">
    <source>
        <dbReference type="SAM" id="MobiDB-lite"/>
    </source>
</evidence>
<dbReference type="Pfam" id="PF00076">
    <property type="entry name" value="RRM_1"/>
    <property type="match status" value="1"/>
</dbReference>
<feature type="chain" id="PRO_5042030893" description="RRM domain-containing protein" evidence="3">
    <location>
        <begin position="21"/>
        <end position="354"/>
    </location>
</feature>
<dbReference type="AlphaFoldDB" id="A0AAD6K2W0"/>
<name>A0AAD6K2W0_9ROSI</name>
<feature type="region of interest" description="Disordered" evidence="2">
    <location>
        <begin position="330"/>
        <end position="354"/>
    </location>
</feature>
<dbReference type="Proteomes" id="UP001162972">
    <property type="component" value="Chromosome 3"/>
</dbReference>